<dbReference type="InterPro" id="IPR020631">
    <property type="entry name" value="THF_DH/CycHdrlase_NAD-bd_dom"/>
</dbReference>
<keyword evidence="7" id="KW-0511">Multifunctional enzyme</keyword>
<sequence>MARPSYIGHMPVARMVDGKAMAAAIRKEIAAEVRHLARAHGGRRPGLCAIICGDRMDSRTYVRLKSGAAEACGFHSAIVNLPSTSTQEDVVREIQLLNSDTSCNGIIVQLPLPSHIDECAAMSTISTEKDADGVLPIHVGMVHMRKYVPAVIPCTPAAVMEILHQYKLEIPGKREAVLGYSNIIGAPVAALLMDGDTTVTVVHSASPLPDIVDIVRSSDIVVSAVGKPGFVEGSWIKSGTVVIDVGTTPVSDPTRSKGYSLVGDVLFEAASLRASLITPVPDGVGPMTVAMLLRNTLTNFNKSACTI</sequence>
<feature type="domain" description="Tetrahydrofolate dehydrogenase/cyclohydrolase NAD(P)-binding" evidence="9">
    <location>
        <begin position="153"/>
        <end position="302"/>
    </location>
</feature>
<dbReference type="GO" id="GO:0004477">
    <property type="term" value="F:methenyltetrahydrofolate cyclohydrolase activity"/>
    <property type="evidence" value="ECO:0007669"/>
    <property type="project" value="TreeGrafter"/>
</dbReference>
<dbReference type="PANTHER" id="PTHR48099">
    <property type="entry name" value="C-1-TETRAHYDROFOLATE SYNTHASE, CYTOPLASMIC-RELATED"/>
    <property type="match status" value="1"/>
</dbReference>
<evidence type="ECO:0000259" key="8">
    <source>
        <dbReference type="Pfam" id="PF00763"/>
    </source>
</evidence>
<dbReference type="InterPro" id="IPR020867">
    <property type="entry name" value="THF_DH/CycHdrlase_CS"/>
</dbReference>
<dbReference type="Gene3D" id="3.40.50.10860">
    <property type="entry name" value="Leucine Dehydrogenase, chain A, domain 1"/>
    <property type="match status" value="1"/>
</dbReference>
<dbReference type="Gene3D" id="3.40.50.720">
    <property type="entry name" value="NAD(P)-binding Rossmann-like Domain"/>
    <property type="match status" value="1"/>
</dbReference>
<dbReference type="SUPFAM" id="SSF53223">
    <property type="entry name" value="Aminoacid dehydrogenase-like, N-terminal domain"/>
    <property type="match status" value="1"/>
</dbReference>
<gene>
    <name evidence="10" type="ORF">TvY486_0024100</name>
</gene>
<evidence type="ECO:0000256" key="2">
    <source>
        <dbReference type="ARBA" id="ARBA00011738"/>
    </source>
</evidence>
<dbReference type="AlphaFoldDB" id="F9WQ73"/>
<dbReference type="HAMAP" id="MF_01576">
    <property type="entry name" value="THF_DHG_CYH"/>
    <property type="match status" value="1"/>
</dbReference>
<name>F9WQ73_TRYVY</name>
<dbReference type="GO" id="GO:0035999">
    <property type="term" value="P:tetrahydrofolate interconversion"/>
    <property type="evidence" value="ECO:0007669"/>
    <property type="project" value="TreeGrafter"/>
</dbReference>
<dbReference type="FunFam" id="3.40.50.720:FF:000006">
    <property type="entry name" value="Bifunctional protein FolD"/>
    <property type="match status" value="1"/>
</dbReference>
<evidence type="ECO:0000259" key="9">
    <source>
        <dbReference type="Pfam" id="PF02882"/>
    </source>
</evidence>
<dbReference type="Proteomes" id="UP000009027">
    <property type="component" value="Unassembled WGS sequence"/>
</dbReference>
<evidence type="ECO:0000256" key="1">
    <source>
        <dbReference type="ARBA" id="ARBA00004777"/>
    </source>
</evidence>
<dbReference type="Pfam" id="PF00763">
    <property type="entry name" value="THF_DHG_CYH"/>
    <property type="match status" value="1"/>
</dbReference>
<dbReference type="PROSITE" id="PS00766">
    <property type="entry name" value="THF_DHG_CYH_1"/>
    <property type="match status" value="1"/>
</dbReference>
<dbReference type="EMBL" id="CAEX01003950">
    <property type="protein sequence ID" value="CCD19700.1"/>
    <property type="molecule type" value="Genomic_DNA"/>
</dbReference>
<reference evidence="10 11" key="1">
    <citation type="journal article" date="2012" name="Proc. Natl. Acad. Sci. U.S.A.">
        <title>Antigenic diversity is generated by distinct evolutionary mechanisms in African trypanosome species.</title>
        <authorList>
            <person name="Jackson A.P."/>
            <person name="Berry A."/>
            <person name="Aslett M."/>
            <person name="Allison H.C."/>
            <person name="Burton P."/>
            <person name="Vavrova-Anderson J."/>
            <person name="Brown R."/>
            <person name="Browne H."/>
            <person name="Corton N."/>
            <person name="Hauser H."/>
            <person name="Gamble J."/>
            <person name="Gilderthorp R."/>
            <person name="Marcello L."/>
            <person name="McQuillan J."/>
            <person name="Otto T.D."/>
            <person name="Quail M.A."/>
            <person name="Sanders M.J."/>
            <person name="van Tonder A."/>
            <person name="Ginger M.L."/>
            <person name="Field M.C."/>
            <person name="Barry J.D."/>
            <person name="Hertz-Fowler C."/>
            <person name="Berriman M."/>
        </authorList>
    </citation>
    <scope>NUCLEOTIDE SEQUENCE</scope>
    <source>
        <strain evidence="10 11">Y486</strain>
    </source>
</reference>
<accession>F9WQ73</accession>
<dbReference type="FunFam" id="3.40.50.10860:FF:000005">
    <property type="entry name" value="C-1-tetrahydrofolate synthase, cytoplasmic, putative"/>
    <property type="match status" value="1"/>
</dbReference>
<organism evidence="10 11">
    <name type="scientific">Trypanosoma vivax (strain Y486)</name>
    <dbReference type="NCBI Taxonomy" id="1055687"/>
    <lineage>
        <taxon>Eukaryota</taxon>
        <taxon>Discoba</taxon>
        <taxon>Euglenozoa</taxon>
        <taxon>Kinetoplastea</taxon>
        <taxon>Metakinetoplastina</taxon>
        <taxon>Trypanosomatida</taxon>
        <taxon>Trypanosomatidae</taxon>
        <taxon>Trypanosoma</taxon>
        <taxon>Duttonella</taxon>
    </lineage>
</organism>
<dbReference type="Pfam" id="PF02882">
    <property type="entry name" value="THF_DHG_CYH_C"/>
    <property type="match status" value="1"/>
</dbReference>
<evidence type="ECO:0000256" key="3">
    <source>
        <dbReference type="ARBA" id="ARBA00022563"/>
    </source>
</evidence>
<evidence type="ECO:0000256" key="6">
    <source>
        <dbReference type="ARBA" id="ARBA00023002"/>
    </source>
</evidence>
<keyword evidence="3" id="KW-0554">One-carbon metabolism</keyword>
<evidence type="ECO:0000313" key="10">
    <source>
        <dbReference type="EMBL" id="CCD19700.1"/>
    </source>
</evidence>
<dbReference type="PANTHER" id="PTHR48099:SF5">
    <property type="entry name" value="C-1-TETRAHYDROFOLATE SYNTHASE, CYTOPLASMIC"/>
    <property type="match status" value="1"/>
</dbReference>
<dbReference type="InterPro" id="IPR000672">
    <property type="entry name" value="THF_DH/CycHdrlase"/>
</dbReference>
<evidence type="ECO:0000256" key="4">
    <source>
        <dbReference type="ARBA" id="ARBA00022801"/>
    </source>
</evidence>
<dbReference type="InterPro" id="IPR020630">
    <property type="entry name" value="THF_DH/CycHdrlase_cat_dom"/>
</dbReference>
<dbReference type="InterPro" id="IPR046346">
    <property type="entry name" value="Aminoacid_DH-like_N_sf"/>
</dbReference>
<feature type="domain" description="Tetrahydrofolate dehydrogenase/cyclohydrolase catalytic" evidence="8">
    <location>
        <begin position="16"/>
        <end position="132"/>
    </location>
</feature>
<keyword evidence="5" id="KW-0521">NADP</keyword>
<comment type="pathway">
    <text evidence="1">One-carbon metabolism; tetrahydrofolate interconversion.</text>
</comment>
<dbReference type="SUPFAM" id="SSF51735">
    <property type="entry name" value="NAD(P)-binding Rossmann-fold domains"/>
    <property type="match status" value="1"/>
</dbReference>
<evidence type="ECO:0000256" key="7">
    <source>
        <dbReference type="ARBA" id="ARBA00023268"/>
    </source>
</evidence>
<keyword evidence="11" id="KW-1185">Reference proteome</keyword>
<keyword evidence="4" id="KW-0378">Hydrolase</keyword>
<evidence type="ECO:0000256" key="5">
    <source>
        <dbReference type="ARBA" id="ARBA00022857"/>
    </source>
</evidence>
<comment type="subunit">
    <text evidence="2">Homodimer.</text>
</comment>
<evidence type="ECO:0000313" key="11">
    <source>
        <dbReference type="Proteomes" id="UP000009027"/>
    </source>
</evidence>
<proteinExistence type="inferred from homology"/>
<keyword evidence="6" id="KW-0560">Oxidoreductase</keyword>
<dbReference type="CDD" id="cd01080">
    <property type="entry name" value="NAD_bind_m-THF_DH_Cyclohyd"/>
    <property type="match status" value="1"/>
</dbReference>
<dbReference type="PRINTS" id="PR00085">
    <property type="entry name" value="THFDHDRGNASE"/>
</dbReference>
<dbReference type="InterPro" id="IPR036291">
    <property type="entry name" value="NAD(P)-bd_dom_sf"/>
</dbReference>
<dbReference type="VEuPathDB" id="TriTrypDB:TvY486_0024100"/>
<protein>
    <submittedName>
        <fullName evidence="10">C-1-tetrahydrofolate synthase, cytoplasmic, putative</fullName>
    </submittedName>
</protein>
<dbReference type="GO" id="GO:0004488">
    <property type="term" value="F:methylenetetrahydrofolate dehydrogenase (NADP+) activity"/>
    <property type="evidence" value="ECO:0007669"/>
    <property type="project" value="InterPro"/>
</dbReference>
<dbReference type="GO" id="GO:0005829">
    <property type="term" value="C:cytosol"/>
    <property type="evidence" value="ECO:0007669"/>
    <property type="project" value="TreeGrafter"/>
</dbReference>